<reference evidence="1" key="1">
    <citation type="submission" date="2023-05" db="EMBL/GenBank/DDBJ databases">
        <authorList>
            <person name="Stuckert A."/>
        </authorList>
    </citation>
    <scope>NUCLEOTIDE SEQUENCE</scope>
</reference>
<dbReference type="EMBL" id="CATNWA010018916">
    <property type="protein sequence ID" value="CAI9610292.1"/>
    <property type="molecule type" value="Genomic_DNA"/>
</dbReference>
<gene>
    <name evidence="1" type="ORF">SPARVUS_LOCUS14395109</name>
</gene>
<dbReference type="Proteomes" id="UP001162483">
    <property type="component" value="Unassembled WGS sequence"/>
</dbReference>
<evidence type="ECO:0000313" key="2">
    <source>
        <dbReference type="Proteomes" id="UP001162483"/>
    </source>
</evidence>
<keyword evidence="2" id="KW-1185">Reference proteome</keyword>
<sequence>MGPPGNRGSWGPPVSLPKLKKKKAFEKVPGHLMGPPTDPKPSCQCPSFKMVSPPLQLICFSIPPKL</sequence>
<evidence type="ECO:0000313" key="1">
    <source>
        <dbReference type="EMBL" id="CAI9610292.1"/>
    </source>
</evidence>
<proteinExistence type="predicted"/>
<protein>
    <submittedName>
        <fullName evidence="1">Uncharacterized protein</fullName>
    </submittedName>
</protein>
<name>A0ABN9GN38_9NEOB</name>
<accession>A0ABN9GN38</accession>
<comment type="caution">
    <text evidence="1">The sequence shown here is derived from an EMBL/GenBank/DDBJ whole genome shotgun (WGS) entry which is preliminary data.</text>
</comment>
<organism evidence="1 2">
    <name type="scientific">Staurois parvus</name>
    <dbReference type="NCBI Taxonomy" id="386267"/>
    <lineage>
        <taxon>Eukaryota</taxon>
        <taxon>Metazoa</taxon>
        <taxon>Chordata</taxon>
        <taxon>Craniata</taxon>
        <taxon>Vertebrata</taxon>
        <taxon>Euteleostomi</taxon>
        <taxon>Amphibia</taxon>
        <taxon>Batrachia</taxon>
        <taxon>Anura</taxon>
        <taxon>Neobatrachia</taxon>
        <taxon>Ranoidea</taxon>
        <taxon>Ranidae</taxon>
        <taxon>Staurois</taxon>
    </lineage>
</organism>